<dbReference type="AlphaFoldDB" id="A0A151ZCD2"/>
<dbReference type="STRING" id="361077.A0A151ZCD2"/>
<dbReference type="InterPro" id="IPR043129">
    <property type="entry name" value="ATPase_NBD"/>
</dbReference>
<dbReference type="PANTHER" id="PTHR11937">
    <property type="entry name" value="ACTIN"/>
    <property type="match status" value="1"/>
</dbReference>
<proteinExistence type="inferred from homology"/>
<accession>A0A151ZCD2</accession>
<protein>
    <submittedName>
        <fullName evidence="2">Actin</fullName>
    </submittedName>
</protein>
<dbReference type="SUPFAM" id="SSF53067">
    <property type="entry name" value="Actin-like ATPase domain"/>
    <property type="match status" value="2"/>
</dbReference>
<comment type="similarity">
    <text evidence="1">Belongs to the actin family.</text>
</comment>
<dbReference type="InParanoid" id="A0A151ZCD2"/>
<dbReference type="PRINTS" id="PR00190">
    <property type="entry name" value="ACTIN"/>
</dbReference>
<keyword evidence="3" id="KW-1185">Reference proteome</keyword>
<dbReference type="FunFam" id="3.30.420.40:FF:000050">
    <property type="entry name" value="Actin, alpha skeletal muscle"/>
    <property type="match status" value="1"/>
</dbReference>
<dbReference type="Pfam" id="PF00022">
    <property type="entry name" value="Actin"/>
    <property type="match status" value="1"/>
</dbReference>
<dbReference type="Gene3D" id="3.90.640.10">
    <property type="entry name" value="Actin, Chain A, domain 4"/>
    <property type="match status" value="1"/>
</dbReference>
<name>A0A151ZCD2_TIELA</name>
<gene>
    <name evidence="2" type="ORF">DLAC_07375</name>
</gene>
<sequence>MGDNVPIVIDHGSHSMKVGWAGDDSPRFTIESVIGRPKYKLVMPHNASGPKQIYVGKDAIQRRSILNIDDQLTRGVVNSMEDIQFLYNQIYDDLGCNSAEHPVFISQSPMLPKHNSEAILQMFFELFQVPSIQMALDGMLALYSNGCTTGTLLDIGHGNCSLLSFQEGYTSHSLIHKFPLSGQDINNTLSNLLTERGYQIEDQILLSDIKEKFCTTSLNYKKDTKIANERFYELPDGNKVILDSERYRCTEILFQPSLVGVDSVGISNFLYESIMKMDIDCRINQFQNIMLSGGTTLTNNFDRRLYNDLTLLLSNRCKVKIISPPERKYSTWIGGSILASLFNTYHSGTWCSVQEYLETGTQIIHRKCFL</sequence>
<dbReference type="SMART" id="SM00268">
    <property type="entry name" value="ACTIN"/>
    <property type="match status" value="1"/>
</dbReference>
<dbReference type="Proteomes" id="UP000076078">
    <property type="component" value="Unassembled WGS sequence"/>
</dbReference>
<dbReference type="Gene3D" id="3.30.420.40">
    <property type="match status" value="2"/>
</dbReference>
<dbReference type="OrthoDB" id="337660at2759"/>
<evidence type="ECO:0000256" key="1">
    <source>
        <dbReference type="RuleBase" id="RU000487"/>
    </source>
</evidence>
<comment type="caution">
    <text evidence="2">The sequence shown here is derived from an EMBL/GenBank/DDBJ whole genome shotgun (WGS) entry which is preliminary data.</text>
</comment>
<reference evidence="2 3" key="1">
    <citation type="submission" date="2015-12" db="EMBL/GenBank/DDBJ databases">
        <title>Dictyostelia acquired genes for synthesis and detection of signals that induce cell-type specialization by lateral gene transfer from prokaryotes.</title>
        <authorList>
            <person name="Gloeckner G."/>
            <person name="Schaap P."/>
        </authorList>
    </citation>
    <scope>NUCLEOTIDE SEQUENCE [LARGE SCALE GENOMIC DNA]</scope>
    <source>
        <strain evidence="2 3">TK</strain>
    </source>
</reference>
<dbReference type="InterPro" id="IPR004000">
    <property type="entry name" value="Actin"/>
</dbReference>
<evidence type="ECO:0000313" key="2">
    <source>
        <dbReference type="EMBL" id="KYQ91606.1"/>
    </source>
</evidence>
<evidence type="ECO:0000313" key="3">
    <source>
        <dbReference type="Proteomes" id="UP000076078"/>
    </source>
</evidence>
<organism evidence="2 3">
    <name type="scientific">Tieghemostelium lacteum</name>
    <name type="common">Slime mold</name>
    <name type="synonym">Dictyostelium lacteum</name>
    <dbReference type="NCBI Taxonomy" id="361077"/>
    <lineage>
        <taxon>Eukaryota</taxon>
        <taxon>Amoebozoa</taxon>
        <taxon>Evosea</taxon>
        <taxon>Eumycetozoa</taxon>
        <taxon>Dictyostelia</taxon>
        <taxon>Dictyosteliales</taxon>
        <taxon>Raperosteliaceae</taxon>
        <taxon>Tieghemostelium</taxon>
    </lineage>
</organism>
<dbReference type="EMBL" id="LODT01000034">
    <property type="protein sequence ID" value="KYQ91606.1"/>
    <property type="molecule type" value="Genomic_DNA"/>
</dbReference>